<keyword evidence="2" id="KW-1185">Reference proteome</keyword>
<reference evidence="1 2" key="1">
    <citation type="submission" date="2024-09" db="EMBL/GenBank/DDBJ databases">
        <title>Rethinking Asexuality: The Enigmatic Case of Functional Sexual Genes in Lepraria (Stereocaulaceae).</title>
        <authorList>
            <person name="Doellman M."/>
            <person name="Sun Y."/>
            <person name="Barcenas-Pena A."/>
            <person name="Lumbsch H.T."/>
            <person name="Grewe F."/>
        </authorList>
    </citation>
    <scope>NUCLEOTIDE SEQUENCE [LARGE SCALE GENOMIC DNA]</scope>
    <source>
        <strain evidence="1 2">Grewe 0041</strain>
    </source>
</reference>
<protein>
    <submittedName>
        <fullName evidence="1">Uncharacterized protein</fullName>
    </submittedName>
</protein>
<sequence length="82" mass="8999">MQIPDPEHEFSVVAETEGPAPGVIFVPRKLPGRFYWLAREARPGAIVRVLARAGLDVKPDAIGEYADWLAHARVESYAGTGR</sequence>
<dbReference type="Proteomes" id="UP001590951">
    <property type="component" value="Unassembled WGS sequence"/>
</dbReference>
<accession>A0ABR4AZK9</accession>
<evidence type="ECO:0000313" key="2">
    <source>
        <dbReference type="Proteomes" id="UP001590951"/>
    </source>
</evidence>
<dbReference type="EMBL" id="JBHFEH010000040">
    <property type="protein sequence ID" value="KAL2051024.1"/>
    <property type="molecule type" value="Genomic_DNA"/>
</dbReference>
<gene>
    <name evidence="1" type="ORF">ABVK25_008770</name>
</gene>
<proteinExistence type="predicted"/>
<evidence type="ECO:0000313" key="1">
    <source>
        <dbReference type="EMBL" id="KAL2051024.1"/>
    </source>
</evidence>
<organism evidence="1 2">
    <name type="scientific">Lepraria finkii</name>
    <dbReference type="NCBI Taxonomy" id="1340010"/>
    <lineage>
        <taxon>Eukaryota</taxon>
        <taxon>Fungi</taxon>
        <taxon>Dikarya</taxon>
        <taxon>Ascomycota</taxon>
        <taxon>Pezizomycotina</taxon>
        <taxon>Lecanoromycetes</taxon>
        <taxon>OSLEUM clade</taxon>
        <taxon>Lecanoromycetidae</taxon>
        <taxon>Lecanorales</taxon>
        <taxon>Lecanorineae</taxon>
        <taxon>Stereocaulaceae</taxon>
        <taxon>Lepraria</taxon>
    </lineage>
</organism>
<name>A0ABR4AZK9_9LECA</name>
<comment type="caution">
    <text evidence="1">The sequence shown here is derived from an EMBL/GenBank/DDBJ whole genome shotgun (WGS) entry which is preliminary data.</text>
</comment>